<evidence type="ECO:0000313" key="3">
    <source>
        <dbReference type="Proteomes" id="UP000707731"/>
    </source>
</evidence>
<evidence type="ECO:0000313" key="2">
    <source>
        <dbReference type="EMBL" id="MBF6358316.1"/>
    </source>
</evidence>
<sequence length="706" mass="76199">MTTPDQQPATYPWRAAPSHLKTRRQLRNAGLSPGGQDVAALMVRQRRGRRLVAHLFDIALARPKRTPSPAQLAAIEKATRTHQLRAAERRGYTATDLHTPTDLGPTWPETPTLQEETIVNTTESTTTEQARPQGLGQRRAWLHALVATNQARDRRTRLDTDLDQAARAGGDVEAEYLAGLRRDLDAAEARLSAVRGIGDPYTDTALLADALYWSPGSDTAARLAEQITGSLADKWGVHVDPESWQVSVDPGFDAAAAQTAAETSAVRAREAAIVDVVSGEALPDHTAAAVNWTVQAWAETAGPGAELGARREQLLADLAGVQCSDSDRALVEFTVDYLTGHTAELDLLDTPALVDPGHEVRGRAQELLSQFGDGRLAPADIAAEIAVMTAADQQVMREVGRTIVTDTLVERQVWPEWADRDQITDQVHQYADDTQDHHADITTLATQDLTVTDRDRLGDGDDLAARIQRLAAARADLLATAATAKGLTTAERHHLTAVIGDIDTGTIDGDAEFPELMWVDERTKATVDEHRGYAHGQRICAESRQEVTHLLSGAGIDLAHPDHDTLRSTVAAVENTLYHVAGGSPRGVDADHEQFLENRNRLGRALQHAGVDAEVMTGIREVIDRHAHAAGQAGRSAVERRDRWHERIGQVVAARDDAVAQRRAATAGHASGPGRACTAGPAVTAHSSGPGHSPRIRHLHGEEIGR</sequence>
<proteinExistence type="predicted"/>
<name>A0ABS0DIM8_9NOCA</name>
<dbReference type="NCBIfam" id="NF041638">
    <property type="entry name" value="QRL_CxxC_CxxC"/>
    <property type="match status" value="1"/>
</dbReference>
<feature type="region of interest" description="Disordered" evidence="1">
    <location>
        <begin position="662"/>
        <end position="706"/>
    </location>
</feature>
<dbReference type="EMBL" id="JADLQN010000012">
    <property type="protein sequence ID" value="MBF6358316.1"/>
    <property type="molecule type" value="Genomic_DNA"/>
</dbReference>
<dbReference type="RefSeq" id="WP_195005148.1">
    <property type="nucleotide sequence ID" value="NZ_JADLQN010000012.1"/>
</dbReference>
<protein>
    <submittedName>
        <fullName evidence="2">Uncharacterized protein</fullName>
    </submittedName>
</protein>
<organism evidence="2 3">
    <name type="scientific">Nocardia higoensis</name>
    <dbReference type="NCBI Taxonomy" id="228599"/>
    <lineage>
        <taxon>Bacteria</taxon>
        <taxon>Bacillati</taxon>
        <taxon>Actinomycetota</taxon>
        <taxon>Actinomycetes</taxon>
        <taxon>Mycobacteriales</taxon>
        <taxon>Nocardiaceae</taxon>
        <taxon>Nocardia</taxon>
    </lineage>
</organism>
<dbReference type="InterPro" id="IPR048142">
    <property type="entry name" value="QRL_CxxC_CxxC"/>
</dbReference>
<keyword evidence="3" id="KW-1185">Reference proteome</keyword>
<accession>A0ABS0DIM8</accession>
<comment type="caution">
    <text evidence="2">The sequence shown here is derived from an EMBL/GenBank/DDBJ whole genome shotgun (WGS) entry which is preliminary data.</text>
</comment>
<gene>
    <name evidence="2" type="ORF">IU449_27845</name>
</gene>
<evidence type="ECO:0000256" key="1">
    <source>
        <dbReference type="SAM" id="MobiDB-lite"/>
    </source>
</evidence>
<reference evidence="2 3" key="1">
    <citation type="submission" date="2020-10" db="EMBL/GenBank/DDBJ databases">
        <title>Identification of Nocardia species via Next-generation sequencing and recognition of intraspecies genetic diversity.</title>
        <authorList>
            <person name="Li P."/>
            <person name="Li P."/>
            <person name="Lu B."/>
        </authorList>
    </citation>
    <scope>NUCLEOTIDE SEQUENCE [LARGE SCALE GENOMIC DNA]</scope>
    <source>
        <strain evidence="2 3">BJ06-0143</strain>
    </source>
</reference>
<dbReference type="Proteomes" id="UP000707731">
    <property type="component" value="Unassembled WGS sequence"/>
</dbReference>